<dbReference type="EMBL" id="JAKOOW010000026">
    <property type="protein sequence ID" value="MCG6504435.1"/>
    <property type="molecule type" value="Genomic_DNA"/>
</dbReference>
<feature type="transmembrane region" description="Helical" evidence="2">
    <location>
        <begin position="25"/>
        <end position="44"/>
    </location>
</feature>
<keyword evidence="2" id="KW-1133">Transmembrane helix</keyword>
<keyword evidence="2" id="KW-0812">Transmembrane</keyword>
<dbReference type="RefSeq" id="WP_238747874.1">
    <property type="nucleotide sequence ID" value="NZ_JAKOOW010000026.1"/>
</dbReference>
<evidence type="ECO:0000313" key="4">
    <source>
        <dbReference type="Proteomes" id="UP001298424"/>
    </source>
</evidence>
<accession>A0ABS9NNR5</accession>
<proteinExistence type="predicted"/>
<organism evidence="3 4">
    <name type="scientific">Kingella pumchi</name>
    <dbReference type="NCBI Taxonomy" id="2779506"/>
    <lineage>
        <taxon>Bacteria</taxon>
        <taxon>Pseudomonadati</taxon>
        <taxon>Pseudomonadota</taxon>
        <taxon>Betaproteobacteria</taxon>
        <taxon>Neisseriales</taxon>
        <taxon>Neisseriaceae</taxon>
        <taxon>Kingella</taxon>
    </lineage>
</organism>
<sequence length="127" mass="14779">MLFLLIVLPVAIGFACLKLLDSKQWLQAMIASALLFCIAAGWWFKQPFFGLFIGVWVFAAFFLPWIIMLWLDDQPFPKIDLHEMWNRPFMLLDKKTDVIDELWGGAGEEDAVEPPSAKERKLRSYKR</sequence>
<keyword evidence="4" id="KW-1185">Reference proteome</keyword>
<name>A0ABS9NNR5_9NEIS</name>
<evidence type="ECO:0000256" key="1">
    <source>
        <dbReference type="SAM" id="MobiDB-lite"/>
    </source>
</evidence>
<dbReference type="Proteomes" id="UP001298424">
    <property type="component" value="Unassembled WGS sequence"/>
</dbReference>
<feature type="transmembrane region" description="Helical" evidence="2">
    <location>
        <begin position="51"/>
        <end position="71"/>
    </location>
</feature>
<reference evidence="3 4" key="1">
    <citation type="submission" date="2022-02" db="EMBL/GenBank/DDBJ databases">
        <title>Genome sequence data of Kingella unionensis sp. nov. strain CICC 24913 (CCUG 75125).</title>
        <authorList>
            <person name="Xiao M."/>
        </authorList>
    </citation>
    <scope>NUCLEOTIDE SEQUENCE [LARGE SCALE GENOMIC DNA]</scope>
    <source>
        <strain evidence="3 4">CICC 24913</strain>
    </source>
</reference>
<gene>
    <name evidence="3" type="ORF">MB824_07990</name>
</gene>
<evidence type="ECO:0000313" key="3">
    <source>
        <dbReference type="EMBL" id="MCG6504435.1"/>
    </source>
</evidence>
<evidence type="ECO:0000256" key="2">
    <source>
        <dbReference type="SAM" id="Phobius"/>
    </source>
</evidence>
<feature type="region of interest" description="Disordered" evidence="1">
    <location>
        <begin position="107"/>
        <end position="127"/>
    </location>
</feature>
<comment type="caution">
    <text evidence="3">The sequence shown here is derived from an EMBL/GenBank/DDBJ whole genome shotgun (WGS) entry which is preliminary data.</text>
</comment>
<keyword evidence="2" id="KW-0472">Membrane</keyword>
<protein>
    <submittedName>
        <fullName evidence="3">Uncharacterized protein</fullName>
    </submittedName>
</protein>